<dbReference type="GO" id="GO:0031012">
    <property type="term" value="C:extracellular matrix"/>
    <property type="evidence" value="ECO:0007669"/>
    <property type="project" value="InterPro"/>
</dbReference>
<keyword evidence="4" id="KW-0862">Zinc</keyword>
<dbReference type="SUPFAM" id="SSF55486">
    <property type="entry name" value="Metalloproteases ('zincins'), catalytic domain"/>
    <property type="match status" value="1"/>
</dbReference>
<dbReference type="InterPro" id="IPR001818">
    <property type="entry name" value="Pept_M10_metallopeptidase"/>
</dbReference>
<dbReference type="GO" id="GO:0030198">
    <property type="term" value="P:extracellular matrix organization"/>
    <property type="evidence" value="ECO:0007669"/>
    <property type="project" value="TreeGrafter"/>
</dbReference>
<dbReference type="Gene3D" id="3.40.390.10">
    <property type="entry name" value="Collagenase (Catalytic Domain)"/>
    <property type="match status" value="1"/>
</dbReference>
<name>A0A0P8ABQ0_9EURY</name>
<organism evidence="6 7">
    <name type="scientific">Candidatus Methanoperedens nitratireducens</name>
    <dbReference type="NCBI Taxonomy" id="1392998"/>
    <lineage>
        <taxon>Archaea</taxon>
        <taxon>Methanobacteriati</taxon>
        <taxon>Methanobacteriota</taxon>
        <taxon>Stenosarchaea group</taxon>
        <taxon>Methanomicrobia</taxon>
        <taxon>Methanosarcinales</taxon>
        <taxon>ANME-2 cluster</taxon>
        <taxon>Candidatus Methanoperedentaceae</taxon>
        <taxon>Candidatus Methanoperedens</taxon>
    </lineage>
</organism>
<evidence type="ECO:0000313" key="6">
    <source>
        <dbReference type="EMBL" id="KPQ41433.1"/>
    </source>
</evidence>
<feature type="domain" description="Peptidase M10 metallopeptidase" evidence="5">
    <location>
        <begin position="61"/>
        <end position="188"/>
    </location>
</feature>
<dbReference type="InterPro" id="IPR024079">
    <property type="entry name" value="MetalloPept_cat_dom_sf"/>
</dbReference>
<evidence type="ECO:0000256" key="2">
    <source>
        <dbReference type="ARBA" id="ARBA00022723"/>
    </source>
</evidence>
<dbReference type="GO" id="GO:0008270">
    <property type="term" value="F:zinc ion binding"/>
    <property type="evidence" value="ECO:0007669"/>
    <property type="project" value="InterPro"/>
</dbReference>
<proteinExistence type="predicted"/>
<accession>A0A0P8ABQ0</accession>
<dbReference type="GO" id="GO:0006508">
    <property type="term" value="P:proteolysis"/>
    <property type="evidence" value="ECO:0007669"/>
    <property type="project" value="UniProtKB-KW"/>
</dbReference>
<comment type="caution">
    <text evidence="6">The sequence shown here is derived from an EMBL/GenBank/DDBJ whole genome shotgun (WGS) entry which is preliminary data.</text>
</comment>
<dbReference type="Proteomes" id="UP000050360">
    <property type="component" value="Unassembled WGS sequence"/>
</dbReference>
<keyword evidence="3" id="KW-0378">Hydrolase</keyword>
<protein>
    <submittedName>
        <fullName evidence="6">Metalloproteinase</fullName>
    </submittedName>
</protein>
<dbReference type="Pfam" id="PF00413">
    <property type="entry name" value="Peptidase_M10"/>
    <property type="match status" value="1"/>
</dbReference>
<dbReference type="GO" id="GO:0030574">
    <property type="term" value="P:collagen catabolic process"/>
    <property type="evidence" value="ECO:0007669"/>
    <property type="project" value="TreeGrafter"/>
</dbReference>
<gene>
    <name evidence="6" type="ORF">MPEBLZ_04008</name>
</gene>
<dbReference type="PANTHER" id="PTHR10201">
    <property type="entry name" value="MATRIX METALLOPROTEINASE"/>
    <property type="match status" value="1"/>
</dbReference>
<reference evidence="6 7" key="1">
    <citation type="submission" date="2015-09" db="EMBL/GenBank/DDBJ databases">
        <title>A metagenomics-based metabolic model of nitrate-dependent anaerobic oxidation of methane by Methanoperedens-like archaea.</title>
        <authorList>
            <person name="Arshad A."/>
            <person name="Speth D.R."/>
            <person name="De Graaf R.M."/>
            <person name="Op Den Camp H.J."/>
            <person name="Jetten M.S."/>
            <person name="Welte C.U."/>
        </authorList>
    </citation>
    <scope>NUCLEOTIDE SEQUENCE [LARGE SCALE GENOMIC DNA]</scope>
</reference>
<keyword evidence="1" id="KW-0645">Protease</keyword>
<evidence type="ECO:0000313" key="7">
    <source>
        <dbReference type="Proteomes" id="UP000050360"/>
    </source>
</evidence>
<sequence>MNESKGMQLGAVLAATLQLFVVFASTPASAYEDTGLKWAGTSTEYGWDWWGSIPSDWKPAIREAASTWNAAGSTFRFSEDYWTSNIYKDQLAADKQAETTTTVYTWDPNTIIDVETVFNSNLEWSTTGNPAPWQSDVQDVATHEFGHWLKLGETPDEWTNTMYNEGWGTIGRRTLEQDDIDGIIHIYGT</sequence>
<dbReference type="EMBL" id="LKCM01000360">
    <property type="protein sequence ID" value="KPQ41433.1"/>
    <property type="molecule type" value="Genomic_DNA"/>
</dbReference>
<keyword evidence="2" id="KW-0479">Metal-binding</keyword>
<evidence type="ECO:0000256" key="4">
    <source>
        <dbReference type="ARBA" id="ARBA00022833"/>
    </source>
</evidence>
<dbReference type="AlphaFoldDB" id="A0A0P8ABQ0"/>
<evidence type="ECO:0000256" key="1">
    <source>
        <dbReference type="ARBA" id="ARBA00022670"/>
    </source>
</evidence>
<evidence type="ECO:0000256" key="3">
    <source>
        <dbReference type="ARBA" id="ARBA00022801"/>
    </source>
</evidence>
<dbReference type="PANTHER" id="PTHR10201:SF213">
    <property type="entry name" value="METALLOENDOPROTEINASE 2-MMP-LIKE"/>
    <property type="match status" value="1"/>
</dbReference>
<dbReference type="GO" id="GO:0004222">
    <property type="term" value="F:metalloendopeptidase activity"/>
    <property type="evidence" value="ECO:0007669"/>
    <property type="project" value="InterPro"/>
</dbReference>
<evidence type="ECO:0000259" key="5">
    <source>
        <dbReference type="Pfam" id="PF00413"/>
    </source>
</evidence>